<proteinExistence type="predicted"/>
<evidence type="ECO:0000313" key="3">
    <source>
        <dbReference type="EMBL" id="PIQ88329.1"/>
    </source>
</evidence>
<dbReference type="PANTHER" id="PTHR34404:SF2">
    <property type="entry name" value="CONSERVED SERINE RICH PROTEIN"/>
    <property type="match status" value="1"/>
</dbReference>
<protein>
    <submittedName>
        <fullName evidence="3">FmdB family transcriptional regulator</fullName>
    </submittedName>
</protein>
<evidence type="ECO:0000259" key="2">
    <source>
        <dbReference type="SMART" id="SM00834"/>
    </source>
</evidence>
<dbReference type="InterPro" id="IPR013429">
    <property type="entry name" value="Regulatory_FmdB_Zinc_ribbon"/>
</dbReference>
<organism evidence="3 4">
    <name type="scientific">Candidatus Ghiorseimicrobium undicola</name>
    <dbReference type="NCBI Taxonomy" id="1974746"/>
    <lineage>
        <taxon>Bacteria</taxon>
        <taxon>Pseudomonadati</taxon>
        <taxon>Candidatus Omnitrophota</taxon>
        <taxon>Candidatus Ghiorseimicrobium</taxon>
    </lineage>
</organism>
<sequence>MPTYEYECLKCKYKFEAFQTMNAVPLKKCPKCGKAVKRLIGAGAGIIFKGSGFYATDYKAKGRSSKQEENICPASGSTCGSKECPKMQK</sequence>
<evidence type="ECO:0000313" key="4">
    <source>
        <dbReference type="Proteomes" id="UP000229641"/>
    </source>
</evidence>
<dbReference type="PANTHER" id="PTHR34404">
    <property type="entry name" value="REGULATORY PROTEIN, FMDB FAMILY"/>
    <property type="match status" value="1"/>
</dbReference>
<dbReference type="AlphaFoldDB" id="A0A2H0LV74"/>
<feature type="region of interest" description="Disordered" evidence="1">
    <location>
        <begin position="67"/>
        <end position="89"/>
    </location>
</feature>
<feature type="domain" description="Putative regulatory protein FmdB zinc ribbon" evidence="2">
    <location>
        <begin position="1"/>
        <end position="41"/>
    </location>
</feature>
<dbReference type="NCBIfam" id="TIGR02605">
    <property type="entry name" value="CxxC_CxxC_SSSS"/>
    <property type="match status" value="1"/>
</dbReference>
<name>A0A2H0LV74_9BACT</name>
<dbReference type="EMBL" id="PCWA01000109">
    <property type="protein sequence ID" value="PIQ88329.1"/>
    <property type="molecule type" value="Genomic_DNA"/>
</dbReference>
<dbReference type="Pfam" id="PF09723">
    <property type="entry name" value="Zn_ribbon_8"/>
    <property type="match status" value="1"/>
</dbReference>
<gene>
    <name evidence="3" type="ORF">COV72_08460</name>
</gene>
<dbReference type="SMART" id="SM00834">
    <property type="entry name" value="CxxC_CXXC_SSSS"/>
    <property type="match status" value="1"/>
</dbReference>
<comment type="caution">
    <text evidence="3">The sequence shown here is derived from an EMBL/GenBank/DDBJ whole genome shotgun (WGS) entry which is preliminary data.</text>
</comment>
<evidence type="ECO:0000256" key="1">
    <source>
        <dbReference type="SAM" id="MobiDB-lite"/>
    </source>
</evidence>
<reference evidence="3 4" key="1">
    <citation type="submission" date="2017-09" db="EMBL/GenBank/DDBJ databases">
        <title>Depth-based differentiation of microbial function through sediment-hosted aquifers and enrichment of novel symbionts in the deep terrestrial subsurface.</title>
        <authorList>
            <person name="Probst A.J."/>
            <person name="Ladd B."/>
            <person name="Jarett J.K."/>
            <person name="Geller-Mcgrath D.E."/>
            <person name="Sieber C.M."/>
            <person name="Emerson J.B."/>
            <person name="Anantharaman K."/>
            <person name="Thomas B.C."/>
            <person name="Malmstrom R."/>
            <person name="Stieglmeier M."/>
            <person name="Klingl A."/>
            <person name="Woyke T."/>
            <person name="Ryan C.M."/>
            <person name="Banfield J.F."/>
        </authorList>
    </citation>
    <scope>NUCLEOTIDE SEQUENCE [LARGE SCALE GENOMIC DNA]</scope>
    <source>
        <strain evidence="3">CG11_big_fil_rev_8_21_14_0_20_42_13</strain>
    </source>
</reference>
<dbReference type="Gene3D" id="2.20.28.30">
    <property type="entry name" value="RNA polymerase ii, chain L"/>
    <property type="match status" value="1"/>
</dbReference>
<dbReference type="Proteomes" id="UP000229641">
    <property type="component" value="Unassembled WGS sequence"/>
</dbReference>
<accession>A0A2H0LV74</accession>